<comment type="caution">
    <text evidence="1">The sequence shown here is derived from an EMBL/GenBank/DDBJ whole genome shotgun (WGS) entry which is preliminary data.</text>
</comment>
<keyword evidence="2" id="KW-1185">Reference proteome</keyword>
<evidence type="ECO:0000313" key="1">
    <source>
        <dbReference type="EMBL" id="GMF00371.1"/>
    </source>
</evidence>
<organism evidence="1 2">
    <name type="scientific">Ambrosiozyma monospora</name>
    <name type="common">Yeast</name>
    <name type="synonym">Endomycopsis monosporus</name>
    <dbReference type="NCBI Taxonomy" id="43982"/>
    <lineage>
        <taxon>Eukaryota</taxon>
        <taxon>Fungi</taxon>
        <taxon>Dikarya</taxon>
        <taxon>Ascomycota</taxon>
        <taxon>Saccharomycotina</taxon>
        <taxon>Pichiomycetes</taxon>
        <taxon>Pichiales</taxon>
        <taxon>Pichiaceae</taxon>
        <taxon>Ambrosiozyma</taxon>
    </lineage>
</organism>
<dbReference type="EMBL" id="BSXS01011378">
    <property type="protein sequence ID" value="GMF00371.1"/>
    <property type="molecule type" value="Genomic_DNA"/>
</dbReference>
<proteinExistence type="predicted"/>
<evidence type="ECO:0000313" key="2">
    <source>
        <dbReference type="Proteomes" id="UP001165064"/>
    </source>
</evidence>
<reference evidence="1" key="1">
    <citation type="submission" date="2023-04" db="EMBL/GenBank/DDBJ databases">
        <title>Ambrosiozyma monospora NBRC 10751.</title>
        <authorList>
            <person name="Ichikawa N."/>
            <person name="Sato H."/>
            <person name="Tonouchi N."/>
        </authorList>
    </citation>
    <scope>NUCLEOTIDE SEQUENCE</scope>
    <source>
        <strain evidence="1">NBRC 10751</strain>
    </source>
</reference>
<name>A0ACB5U2A1_AMBMO</name>
<sequence length="315" mass="35375">MNSVEEVENLELGFLEVVIGCSIDRIVGDLVNQFEVSDNDYYKPNDTTLTQDESLLITDSGKIDEIVELTDHLNSLISLDTPKQITTHHINSKFAQKQKDNFCEFVHANQDTHLEVILLQDSPTLESKTSISILQSRKCKQEEQDTFCSLIKATKLDDSPKKQEKRTNPLNLMSDESLGMIKTTFLPDSKLFNSYGDLYYTAGLKTALLRQITSTSSSHGKMILLYGPPGSGKTTLCKAVSNLIISCSNHGERQVSTDGVLIEILCARIFSMYLNQSDKNLDSLFTDLIRVLSKYPKLKVVLLIDEIETLVRSRQ</sequence>
<gene>
    <name evidence="1" type="ORF">Amon02_001098400</name>
</gene>
<dbReference type="Proteomes" id="UP001165064">
    <property type="component" value="Unassembled WGS sequence"/>
</dbReference>
<accession>A0ACB5U2A1</accession>
<protein>
    <submittedName>
        <fullName evidence="1">Unnamed protein product</fullName>
    </submittedName>
</protein>